<evidence type="ECO:0000256" key="5">
    <source>
        <dbReference type="ARBA" id="ARBA00022475"/>
    </source>
</evidence>
<evidence type="ECO:0000256" key="1">
    <source>
        <dbReference type="ARBA" id="ARBA00004651"/>
    </source>
</evidence>
<evidence type="ECO:0000256" key="7">
    <source>
        <dbReference type="ARBA" id="ARBA00022801"/>
    </source>
</evidence>
<accession>A0A382PMC3</accession>
<sequence length="195" mass="20793">MEIIDVILLGILQGLTEFLPVSSSGHLVLGQYLLGIKSPGNTLEILFHIGTLGSVIFVLFDDIKAIVLSLNKKSTQKLILYITIATLPAVIIGLVFRHQIESLFESVSSVGFALCVTGVVLILSSRFKNQDSRHSFFSSIIIGLSQAVAIIPGISRSGFTISASLFLGFSAKESARFSFLLSIPIISGAGVLGIL</sequence>
<dbReference type="GO" id="GO:0050380">
    <property type="term" value="F:undecaprenyl-diphosphatase activity"/>
    <property type="evidence" value="ECO:0007669"/>
    <property type="project" value="UniProtKB-EC"/>
</dbReference>
<gene>
    <name evidence="13" type="ORF">METZ01_LOCUS327393</name>
</gene>
<evidence type="ECO:0000256" key="3">
    <source>
        <dbReference type="ARBA" id="ARBA00012374"/>
    </source>
</evidence>
<feature type="transmembrane region" description="Helical" evidence="12">
    <location>
        <begin position="45"/>
        <end position="66"/>
    </location>
</feature>
<feature type="transmembrane region" description="Helical" evidence="12">
    <location>
        <begin position="175"/>
        <end position="194"/>
    </location>
</feature>
<feature type="transmembrane region" description="Helical" evidence="12">
    <location>
        <begin position="102"/>
        <end position="123"/>
    </location>
</feature>
<evidence type="ECO:0000313" key="13">
    <source>
        <dbReference type="EMBL" id="SVC74539.1"/>
    </source>
</evidence>
<evidence type="ECO:0000256" key="8">
    <source>
        <dbReference type="ARBA" id="ARBA00022989"/>
    </source>
</evidence>
<evidence type="ECO:0000256" key="6">
    <source>
        <dbReference type="ARBA" id="ARBA00022692"/>
    </source>
</evidence>
<comment type="catalytic activity">
    <reaction evidence="11">
        <text>di-trans,octa-cis-undecaprenyl diphosphate + H2O = di-trans,octa-cis-undecaprenyl phosphate + phosphate + H(+)</text>
        <dbReference type="Rhea" id="RHEA:28094"/>
        <dbReference type="ChEBI" id="CHEBI:15377"/>
        <dbReference type="ChEBI" id="CHEBI:15378"/>
        <dbReference type="ChEBI" id="CHEBI:43474"/>
        <dbReference type="ChEBI" id="CHEBI:58405"/>
        <dbReference type="ChEBI" id="CHEBI:60392"/>
        <dbReference type="EC" id="3.6.1.27"/>
    </reaction>
</comment>
<dbReference type="PANTHER" id="PTHR30622:SF2">
    <property type="entry name" value="UNDECAPRENYL-DIPHOSPHATASE"/>
    <property type="match status" value="1"/>
</dbReference>
<keyword evidence="7" id="KW-0378">Hydrolase</keyword>
<protein>
    <recommendedName>
        <fullName evidence="4">Undecaprenyl-diphosphatase</fullName>
        <ecNumber evidence="3">3.6.1.27</ecNumber>
    </recommendedName>
    <alternativeName>
        <fullName evidence="10">Undecaprenyl pyrophosphate phosphatase</fullName>
    </alternativeName>
</protein>
<dbReference type="Pfam" id="PF02673">
    <property type="entry name" value="BacA"/>
    <property type="match status" value="1"/>
</dbReference>
<feature type="non-terminal residue" evidence="13">
    <location>
        <position position="1"/>
    </location>
</feature>
<comment type="similarity">
    <text evidence="2">Belongs to the UppP family.</text>
</comment>
<dbReference type="AlphaFoldDB" id="A0A382PMC3"/>
<feature type="non-terminal residue" evidence="13">
    <location>
        <position position="195"/>
    </location>
</feature>
<dbReference type="EC" id="3.6.1.27" evidence="3"/>
<evidence type="ECO:0000256" key="9">
    <source>
        <dbReference type="ARBA" id="ARBA00023136"/>
    </source>
</evidence>
<keyword evidence="6 12" id="KW-0812">Transmembrane</keyword>
<organism evidence="13">
    <name type="scientific">marine metagenome</name>
    <dbReference type="NCBI Taxonomy" id="408172"/>
    <lineage>
        <taxon>unclassified sequences</taxon>
        <taxon>metagenomes</taxon>
        <taxon>ecological metagenomes</taxon>
    </lineage>
</organism>
<name>A0A382PMC3_9ZZZZ</name>
<keyword evidence="5" id="KW-1003">Cell membrane</keyword>
<comment type="subcellular location">
    <subcellularLocation>
        <location evidence="1">Cell membrane</location>
        <topology evidence="1">Multi-pass membrane protein</topology>
    </subcellularLocation>
</comment>
<evidence type="ECO:0000256" key="12">
    <source>
        <dbReference type="SAM" id="Phobius"/>
    </source>
</evidence>
<evidence type="ECO:0000256" key="11">
    <source>
        <dbReference type="ARBA" id="ARBA00047594"/>
    </source>
</evidence>
<evidence type="ECO:0000256" key="2">
    <source>
        <dbReference type="ARBA" id="ARBA00010621"/>
    </source>
</evidence>
<reference evidence="13" key="1">
    <citation type="submission" date="2018-05" db="EMBL/GenBank/DDBJ databases">
        <authorList>
            <person name="Lanie J.A."/>
            <person name="Ng W.-L."/>
            <person name="Kazmierczak K.M."/>
            <person name="Andrzejewski T.M."/>
            <person name="Davidsen T.M."/>
            <person name="Wayne K.J."/>
            <person name="Tettelin H."/>
            <person name="Glass J.I."/>
            <person name="Rusch D."/>
            <person name="Podicherti R."/>
            <person name="Tsui H.-C.T."/>
            <person name="Winkler M.E."/>
        </authorList>
    </citation>
    <scope>NUCLEOTIDE SEQUENCE</scope>
</reference>
<dbReference type="EMBL" id="UINC01108439">
    <property type="protein sequence ID" value="SVC74539.1"/>
    <property type="molecule type" value="Genomic_DNA"/>
</dbReference>
<keyword evidence="9 12" id="KW-0472">Membrane</keyword>
<keyword evidence="8 12" id="KW-1133">Transmembrane helix</keyword>
<dbReference type="PANTHER" id="PTHR30622">
    <property type="entry name" value="UNDECAPRENYL-DIPHOSPHATASE"/>
    <property type="match status" value="1"/>
</dbReference>
<dbReference type="InterPro" id="IPR003824">
    <property type="entry name" value="UppP"/>
</dbReference>
<evidence type="ECO:0000256" key="4">
    <source>
        <dbReference type="ARBA" id="ARBA00021581"/>
    </source>
</evidence>
<evidence type="ECO:0000256" key="10">
    <source>
        <dbReference type="ARBA" id="ARBA00032707"/>
    </source>
</evidence>
<feature type="transmembrane region" description="Helical" evidence="12">
    <location>
        <begin position="135"/>
        <end position="155"/>
    </location>
</feature>
<feature type="transmembrane region" description="Helical" evidence="12">
    <location>
        <begin position="78"/>
        <end position="96"/>
    </location>
</feature>
<dbReference type="GO" id="GO:0005886">
    <property type="term" value="C:plasma membrane"/>
    <property type="evidence" value="ECO:0007669"/>
    <property type="project" value="UniProtKB-SubCell"/>
</dbReference>
<proteinExistence type="inferred from homology"/>